<name>A0AAI8PT63_9ACTN</name>
<reference evidence="1 2" key="1">
    <citation type="submission" date="2018-09" db="EMBL/GenBank/DDBJ databases">
        <title>Production of Trimethoprim by Streptomyces sp. 3E-1.</title>
        <authorList>
            <person name="Kang H.J."/>
            <person name="Kim S.B."/>
        </authorList>
    </citation>
    <scope>NUCLEOTIDE SEQUENCE [LARGE SCALE GENOMIC DNA]</scope>
    <source>
        <strain evidence="1 2">3E-1</strain>
    </source>
</reference>
<accession>A0AAI8PT63</accession>
<organism evidence="1 2">
    <name type="scientific">Streptomyces griseorubiginosus</name>
    <dbReference type="NCBI Taxonomy" id="67304"/>
    <lineage>
        <taxon>Bacteria</taxon>
        <taxon>Bacillati</taxon>
        <taxon>Actinomycetota</taxon>
        <taxon>Actinomycetes</taxon>
        <taxon>Kitasatosporales</taxon>
        <taxon>Streptomycetaceae</taxon>
        <taxon>Streptomyces</taxon>
    </lineage>
</organism>
<evidence type="ECO:0008006" key="3">
    <source>
        <dbReference type="Google" id="ProtNLM"/>
    </source>
</evidence>
<dbReference type="KEGG" id="sge:DWG14_08458"/>
<dbReference type="GeneID" id="91287225"/>
<evidence type="ECO:0000313" key="2">
    <source>
        <dbReference type="Proteomes" id="UP000265765"/>
    </source>
</evidence>
<proteinExistence type="predicted"/>
<gene>
    <name evidence="1" type="ORF">DWG14_08458</name>
</gene>
<sequence length="130" mass="14747">MAAYQELDRCAPGQEAARGRRFNAFLAEVLRWGGLRDVVSDQRGLEGRDETDVSFMLGYTPYILEAKWQHAPVDAGARSKIKERLEGRPRVSVPFWCPCPASPKRCASGRTSMRVWCCWIARMSRPWCPG</sequence>
<dbReference type="AlphaFoldDB" id="A0AAI8PT63"/>
<protein>
    <recommendedName>
        <fullName evidence="3">Restriction endonuclease type IV Mrr domain-containing protein</fullName>
    </recommendedName>
</protein>
<dbReference type="Proteomes" id="UP000265765">
    <property type="component" value="Chromosome"/>
</dbReference>
<dbReference type="EMBL" id="CP032427">
    <property type="protein sequence ID" value="AYC44149.1"/>
    <property type="molecule type" value="Genomic_DNA"/>
</dbReference>
<evidence type="ECO:0000313" key="1">
    <source>
        <dbReference type="EMBL" id="AYC44149.1"/>
    </source>
</evidence>
<dbReference type="RefSeq" id="WP_120054159.1">
    <property type="nucleotide sequence ID" value="NZ_CP032427.1"/>
</dbReference>